<dbReference type="GeneID" id="59148232"/>
<feature type="transmembrane region" description="Helical" evidence="1">
    <location>
        <begin position="200"/>
        <end position="220"/>
    </location>
</feature>
<name>A0A7L9FGK2_9CREN</name>
<keyword evidence="1" id="KW-0472">Membrane</keyword>
<dbReference type="AlphaFoldDB" id="A0A7L9FGK2"/>
<feature type="transmembrane region" description="Helical" evidence="1">
    <location>
        <begin position="102"/>
        <end position="122"/>
    </location>
</feature>
<proteinExistence type="predicted"/>
<protein>
    <submittedName>
        <fullName evidence="2">Uncharacterized protein</fullName>
    </submittedName>
</protein>
<evidence type="ECO:0000256" key="1">
    <source>
        <dbReference type="SAM" id="Phobius"/>
    </source>
</evidence>
<keyword evidence="1" id="KW-0812">Transmembrane</keyword>
<evidence type="ECO:0000313" key="2">
    <source>
        <dbReference type="EMBL" id="QOJ78889.1"/>
    </source>
</evidence>
<dbReference type="RefSeq" id="WP_192818861.1">
    <property type="nucleotide sequence ID" value="NZ_CP062310.1"/>
</dbReference>
<reference evidence="2 3" key="1">
    <citation type="submission" date="2020-10" db="EMBL/GenBank/DDBJ databases">
        <title>Thermofilum lucidum 3507LT sp. nov. a novel member of Thermofilaceae family isolated from Chile hot spring, and proposal of description order Thermofilales.</title>
        <authorList>
            <person name="Zayulina K.S."/>
            <person name="Elcheninov A.G."/>
            <person name="Toshchakov S.V."/>
            <person name="Kublanov I.V."/>
        </authorList>
    </citation>
    <scope>NUCLEOTIDE SEQUENCE [LARGE SCALE GENOMIC DNA]</scope>
    <source>
        <strain evidence="2 3">3507LT</strain>
    </source>
</reference>
<feature type="transmembrane region" description="Helical" evidence="1">
    <location>
        <begin position="50"/>
        <end position="71"/>
    </location>
</feature>
<evidence type="ECO:0000313" key="3">
    <source>
        <dbReference type="Proteomes" id="UP000594121"/>
    </source>
</evidence>
<feature type="transmembrane region" description="Helical" evidence="1">
    <location>
        <begin position="226"/>
        <end position="246"/>
    </location>
</feature>
<feature type="transmembrane region" description="Helical" evidence="1">
    <location>
        <begin position="78"/>
        <end position="96"/>
    </location>
</feature>
<keyword evidence="3" id="KW-1185">Reference proteome</keyword>
<accession>A0A7L9FGK2</accession>
<dbReference type="EMBL" id="CP062310">
    <property type="protein sequence ID" value="QOJ78889.1"/>
    <property type="molecule type" value="Genomic_DNA"/>
</dbReference>
<gene>
    <name evidence="2" type="ORF">IG193_00010</name>
</gene>
<organism evidence="2 3">
    <name type="scientific">Infirmifilum lucidum</name>
    <dbReference type="NCBI Taxonomy" id="2776706"/>
    <lineage>
        <taxon>Archaea</taxon>
        <taxon>Thermoproteota</taxon>
        <taxon>Thermoprotei</taxon>
        <taxon>Thermofilales</taxon>
        <taxon>Thermofilaceae</taxon>
        <taxon>Infirmifilum</taxon>
    </lineage>
</organism>
<dbReference type="Proteomes" id="UP000594121">
    <property type="component" value="Chromosome"/>
</dbReference>
<feature type="transmembrane region" description="Helical" evidence="1">
    <location>
        <begin position="138"/>
        <end position="154"/>
    </location>
</feature>
<dbReference type="InParanoid" id="A0A7L9FGK2"/>
<keyword evidence="1" id="KW-1133">Transmembrane helix</keyword>
<sequence>MKWYSSKFLFPLFILIILFLPPITSGKGIVWGVETGEVIRRVLSTTGGKYTAIAIGAHVLAITLIILLIGYGNRFRCLFNAFVAGDYILIAFLQNIATIKDYGFSILTSNVVIFLIVGMVWAKEALNPQNDFAFRRHPWWRYWVIPFAFLAFWFPAGPQGEIDFNPIYLLTSDFGVAFCLTTPVIVAILTLIYPQVNKKVLNVTCSAGLLYGFFNISAVVVFPELWWLSGVLHTPLFLISLYGLLLPRILKIRTSRVPMGGLKSGKVPGFPNLPLAIIGFISILRDD</sequence>
<feature type="transmembrane region" description="Helical" evidence="1">
    <location>
        <begin position="174"/>
        <end position="193"/>
    </location>
</feature>
<dbReference type="KEGG" id="thel:IG193_00010"/>